<comment type="caution">
    <text evidence="4">The sequence shown here is derived from an EMBL/GenBank/DDBJ whole genome shotgun (WGS) entry which is preliminary data.</text>
</comment>
<accession>A0A8S1P5B5</accession>
<organism evidence="4 5">
    <name type="scientific">Paramecium primaurelia</name>
    <dbReference type="NCBI Taxonomy" id="5886"/>
    <lineage>
        <taxon>Eukaryota</taxon>
        <taxon>Sar</taxon>
        <taxon>Alveolata</taxon>
        <taxon>Ciliophora</taxon>
        <taxon>Intramacronucleata</taxon>
        <taxon>Oligohymenophorea</taxon>
        <taxon>Peniculida</taxon>
        <taxon>Parameciidae</taxon>
        <taxon>Paramecium</taxon>
    </lineage>
</organism>
<name>A0A8S1P5B5_PARPR</name>
<keyword evidence="2" id="KW-0472">Membrane</keyword>
<dbReference type="EMBL" id="CAJJDM010000109">
    <property type="protein sequence ID" value="CAD8098209.1"/>
    <property type="molecule type" value="Genomic_DNA"/>
</dbReference>
<feature type="region of interest" description="Disordered" evidence="1">
    <location>
        <begin position="430"/>
        <end position="469"/>
    </location>
</feature>
<evidence type="ECO:0000256" key="1">
    <source>
        <dbReference type="SAM" id="MobiDB-lite"/>
    </source>
</evidence>
<dbReference type="Proteomes" id="UP000688137">
    <property type="component" value="Unassembled WGS sequence"/>
</dbReference>
<keyword evidence="2" id="KW-0812">Transmembrane</keyword>
<dbReference type="AlphaFoldDB" id="A0A8S1P5B5"/>
<proteinExistence type="predicted"/>
<keyword evidence="3" id="KW-0732">Signal</keyword>
<feature type="chain" id="PRO_5035858443" description="Transmembrane protein" evidence="3">
    <location>
        <begin position="16"/>
        <end position="469"/>
    </location>
</feature>
<keyword evidence="5" id="KW-1185">Reference proteome</keyword>
<feature type="transmembrane region" description="Helical" evidence="2">
    <location>
        <begin position="394"/>
        <end position="415"/>
    </location>
</feature>
<dbReference type="OMA" id="KILEYFW"/>
<evidence type="ECO:0000256" key="3">
    <source>
        <dbReference type="SAM" id="SignalP"/>
    </source>
</evidence>
<protein>
    <recommendedName>
        <fullName evidence="6">Transmembrane protein</fullName>
    </recommendedName>
</protein>
<feature type="compositionally biased region" description="Basic and acidic residues" evidence="1">
    <location>
        <begin position="439"/>
        <end position="460"/>
    </location>
</feature>
<evidence type="ECO:0000256" key="2">
    <source>
        <dbReference type="SAM" id="Phobius"/>
    </source>
</evidence>
<evidence type="ECO:0008006" key="6">
    <source>
        <dbReference type="Google" id="ProtNLM"/>
    </source>
</evidence>
<keyword evidence="2" id="KW-1133">Transmembrane helix</keyword>
<sequence length="469" mass="55363">MLIIILLIQLLIVYGIKFNEFNTTLKLGNIKRNISFQQQEYFGIDVLPNEVENFQQLIAINYQESRTIFYLKQIINGSYISLKNKNQTIYALHKNCTLEIFEQGISTSSQDFKPNCLQFLIDKEQSHLAIIYLDSIILYNIEFNQIYNLEYKYSDAIIDIQLIQKYILISKGVQGLDMLNFQGEIILNNFMANENLLQTSFQANRLLLLFDSGFLIFSFKQAPKLINKILVNDCVRFVHNNELFIIQTKTKILEYFWKNLILNQEINTEFQVTSISLYQQQLQFISNGYLYQKLVGIIKDDFNISQIHVSKYQTNSTQILGYQEKNQLILQQDQSFEIVYWHTIPAFLIFKTDETGIQTCIVKLYQKNSGNPNSTVQTIHYKIYIEVIRDYFDLFQTIIIIFVTFFVLLLFLFIIRRIYLKSKLKENNQQNIKETQQSNEEKNQEQKDQEQSIDDNKNQDEEAALNQKN</sequence>
<evidence type="ECO:0000313" key="4">
    <source>
        <dbReference type="EMBL" id="CAD8098209.1"/>
    </source>
</evidence>
<evidence type="ECO:0000313" key="5">
    <source>
        <dbReference type="Proteomes" id="UP000688137"/>
    </source>
</evidence>
<gene>
    <name evidence="4" type="ORF">PPRIM_AZ9-3.1.T1060106</name>
</gene>
<reference evidence="4" key="1">
    <citation type="submission" date="2021-01" db="EMBL/GenBank/DDBJ databases">
        <authorList>
            <consortium name="Genoscope - CEA"/>
            <person name="William W."/>
        </authorList>
    </citation>
    <scope>NUCLEOTIDE SEQUENCE</scope>
</reference>
<feature type="signal peptide" evidence="3">
    <location>
        <begin position="1"/>
        <end position="15"/>
    </location>
</feature>